<dbReference type="EMBL" id="QRNJ01000031">
    <property type="protein sequence ID" value="RHK38772.1"/>
    <property type="molecule type" value="Genomic_DNA"/>
</dbReference>
<accession>A0A415G6W6</accession>
<dbReference type="Proteomes" id="UP000283497">
    <property type="component" value="Unassembled WGS sequence"/>
</dbReference>
<comment type="caution">
    <text evidence="1">The sequence shown here is derived from an EMBL/GenBank/DDBJ whole genome shotgun (WGS) entry which is preliminary data.</text>
</comment>
<evidence type="ECO:0000313" key="1">
    <source>
        <dbReference type="EMBL" id="RHK38772.1"/>
    </source>
</evidence>
<protein>
    <submittedName>
        <fullName evidence="1">Uncharacterized protein</fullName>
    </submittedName>
</protein>
<proteinExistence type="predicted"/>
<sequence>MKKLYAIDSSGFVRRRREKKLKRRKKHKASILQEKGSPCYLCMKMRPHYEWKRAVHEHHIFGGSNRDKSEAEGLKVYLCLEHHISGKEAVHNNAEMMKVLRQDGQRAFEKTHTREEFMKLFGKNYLEETGG</sequence>
<evidence type="ECO:0000313" key="2">
    <source>
        <dbReference type="Proteomes" id="UP000283497"/>
    </source>
</evidence>
<name>A0A415G6W6_9FIRM</name>
<reference evidence="1 2" key="1">
    <citation type="submission" date="2018-08" db="EMBL/GenBank/DDBJ databases">
        <title>A genome reference for cultivated species of the human gut microbiota.</title>
        <authorList>
            <person name="Zou Y."/>
            <person name="Xue W."/>
            <person name="Luo G."/>
        </authorList>
    </citation>
    <scope>NUCLEOTIDE SEQUENCE [LARGE SCALE GENOMIC DNA]</scope>
    <source>
        <strain evidence="1 2">AF45-14BH</strain>
    </source>
</reference>
<dbReference type="AlphaFoldDB" id="A0A415G6W6"/>
<gene>
    <name evidence="1" type="ORF">DW068_08815</name>
</gene>
<organism evidence="1 2">
    <name type="scientific">Anaerobutyricum hallii</name>
    <dbReference type="NCBI Taxonomy" id="39488"/>
    <lineage>
        <taxon>Bacteria</taxon>
        <taxon>Bacillati</taxon>
        <taxon>Bacillota</taxon>
        <taxon>Clostridia</taxon>
        <taxon>Lachnospirales</taxon>
        <taxon>Lachnospiraceae</taxon>
        <taxon>Anaerobutyricum</taxon>
    </lineage>
</organism>